<dbReference type="Proteomes" id="UP001162992">
    <property type="component" value="Chromosome 5"/>
</dbReference>
<sequence length="166" mass="18799">MSELSSISRKCSIQQRRFDILLFCCPLRSYQFKRMKFSRVILCVLSLLFLSYQAVPTILGENAIAAGSLLPGELQYRRILKLPRRFSQLHERNILHRAPVQNLIYRKLAGQVAKAENHESAVHLNFEAALYPAPITRAGHGGMEDLHQVPSTPNPIQNGNSDNSHH</sequence>
<comment type="caution">
    <text evidence="1">The sequence shown here is derived from an EMBL/GenBank/DDBJ whole genome shotgun (WGS) entry which is preliminary data.</text>
</comment>
<organism evidence="1 2">
    <name type="scientific">Diphasiastrum complanatum</name>
    <name type="common">Issler's clubmoss</name>
    <name type="synonym">Lycopodium complanatum</name>
    <dbReference type="NCBI Taxonomy" id="34168"/>
    <lineage>
        <taxon>Eukaryota</taxon>
        <taxon>Viridiplantae</taxon>
        <taxon>Streptophyta</taxon>
        <taxon>Embryophyta</taxon>
        <taxon>Tracheophyta</taxon>
        <taxon>Lycopodiopsida</taxon>
        <taxon>Lycopodiales</taxon>
        <taxon>Lycopodiaceae</taxon>
        <taxon>Lycopodioideae</taxon>
        <taxon>Diphasiastrum</taxon>
    </lineage>
</organism>
<dbReference type="EMBL" id="CM055096">
    <property type="protein sequence ID" value="KAJ7556134.1"/>
    <property type="molecule type" value="Genomic_DNA"/>
</dbReference>
<name>A0ACC2DPK0_DIPCM</name>
<reference evidence="2" key="1">
    <citation type="journal article" date="2024" name="Proc. Natl. Acad. Sci. U.S.A.">
        <title>Extraordinary preservation of gene collinearity over three hundred million years revealed in homosporous lycophytes.</title>
        <authorList>
            <person name="Li C."/>
            <person name="Wickell D."/>
            <person name="Kuo L.Y."/>
            <person name="Chen X."/>
            <person name="Nie B."/>
            <person name="Liao X."/>
            <person name="Peng D."/>
            <person name="Ji J."/>
            <person name="Jenkins J."/>
            <person name="Williams M."/>
            <person name="Shu S."/>
            <person name="Plott C."/>
            <person name="Barry K."/>
            <person name="Rajasekar S."/>
            <person name="Grimwood J."/>
            <person name="Han X."/>
            <person name="Sun S."/>
            <person name="Hou Z."/>
            <person name="He W."/>
            <person name="Dai G."/>
            <person name="Sun C."/>
            <person name="Schmutz J."/>
            <person name="Leebens-Mack J.H."/>
            <person name="Li F.W."/>
            <person name="Wang L."/>
        </authorList>
    </citation>
    <scope>NUCLEOTIDE SEQUENCE [LARGE SCALE GENOMIC DNA]</scope>
    <source>
        <strain evidence="2">cv. PW_Plant_1</strain>
    </source>
</reference>
<proteinExistence type="predicted"/>
<protein>
    <submittedName>
        <fullName evidence="1">Uncharacterized protein</fullName>
    </submittedName>
</protein>
<accession>A0ACC2DPK0</accession>
<evidence type="ECO:0000313" key="1">
    <source>
        <dbReference type="EMBL" id="KAJ7556134.1"/>
    </source>
</evidence>
<gene>
    <name evidence="1" type="ORF">O6H91_05G070200</name>
</gene>
<keyword evidence="2" id="KW-1185">Reference proteome</keyword>
<evidence type="ECO:0000313" key="2">
    <source>
        <dbReference type="Proteomes" id="UP001162992"/>
    </source>
</evidence>